<dbReference type="EnsemblMetazoa" id="XM_038217015.1">
    <property type="protein sequence ID" value="XP_038072943.1"/>
    <property type="gene ID" value="LOC119741264"/>
</dbReference>
<feature type="region of interest" description="Disordered" evidence="1">
    <location>
        <begin position="667"/>
        <end position="702"/>
    </location>
</feature>
<dbReference type="RefSeq" id="XP_038072943.1">
    <property type="nucleotide sequence ID" value="XM_038217015.1"/>
</dbReference>
<feature type="domain" description="SBP-type" evidence="2">
    <location>
        <begin position="308"/>
        <end position="386"/>
    </location>
</feature>
<feature type="region of interest" description="Disordered" evidence="1">
    <location>
        <begin position="570"/>
        <end position="647"/>
    </location>
</feature>
<evidence type="ECO:0000313" key="4">
    <source>
        <dbReference type="Proteomes" id="UP000887568"/>
    </source>
</evidence>
<keyword evidence="4" id="KW-1185">Reference proteome</keyword>
<evidence type="ECO:0000256" key="1">
    <source>
        <dbReference type="SAM" id="MobiDB-lite"/>
    </source>
</evidence>
<evidence type="ECO:0000313" key="3">
    <source>
        <dbReference type="EnsemblMetazoa" id="XP_038072943.1"/>
    </source>
</evidence>
<feature type="compositionally biased region" description="Pro residues" evidence="1">
    <location>
        <begin position="670"/>
        <end position="679"/>
    </location>
</feature>
<dbReference type="PANTHER" id="PTHR24401">
    <property type="entry name" value="SI:CH211-243P7.3-RELATED"/>
    <property type="match status" value="1"/>
</dbReference>
<dbReference type="PANTHER" id="PTHR24401:SF29">
    <property type="entry name" value="SI:CH211-243P7.3-RELATED"/>
    <property type="match status" value="1"/>
</dbReference>
<dbReference type="PROSITE" id="PS51141">
    <property type="entry name" value="ZF_SBP"/>
    <property type="match status" value="1"/>
</dbReference>
<feature type="compositionally biased region" description="Acidic residues" evidence="1">
    <location>
        <begin position="570"/>
        <end position="600"/>
    </location>
</feature>
<dbReference type="GO" id="GO:0003677">
    <property type="term" value="F:DNA binding"/>
    <property type="evidence" value="ECO:0007669"/>
    <property type="project" value="InterPro"/>
</dbReference>
<dbReference type="OMA" id="VCDQSEP"/>
<sequence>MCTHPPRVDNYFAQKLLLWLPRRLWRVKLYCPQPLCINRELTSAGLYPHIRQVVDIDSRYNLATEYLECSHCRRKVISWSDDILKQLSVPQQTQFPVILTYKKACDVKVIRLLRQRGLGNSASQLQKKIHEQHSESWLMKTAHYLSDCKIFVDASNQGLISMPNLEEPVPFVALPQSRWFQTVYCKEVLQHLPEVKAAITSVFGNVLKMDSTKKIVKKLAGTGARTASWATNVGNEFGQVLISVMTASEGHAGLKPMVTGLVERYRSSGMTPPQLLYVDRDCCGSQSHLRTLFGGWPSLMIRLDVWHFMRRIATGCTTDAHQLYGVFMGRLSNCIFEWSASDVERLKVAKRGQLQGQHVSGLSDDDIIKRITRKELARHCRRRTRTVANIEKSIHELLVAFLGNQGKDTLGVPLLKADMMRKIWDTQKKHLACLQDPEGLQLYAQTGTIMKGGFQLPVYRCARGSTSLESFHLHLNRFIPGSTANDLNFQAYLLEGLVRWNEDRALAATDTPAGVRSYDGLLRQSVNELGQTVFGKNFGGSYTVPQKYTGELIGMEYLYRQTGEVLEDIAEQPNTDEDDTGEDDIGDDDDDEGFYADSFDDLTVPSPDSVAPHHTSPLQVRQQLALDSDVASTSAEPDIKAMPHGQKSSVPLAAVDMPAMDTTFQEIPLPSAPTSPPVESPESTCPPESHNPDESVGPDSIPGYGRVDQLAQTLFTLKDQSGPVTYVQAMEIVRLWRSLEVYDKKPTVFSPRFKAKITTGRFKVSKTTVQPGVESTKRCFLGESSGPAQWPDCNRYVESLMSKLCECFPSSTRSEGKHTPRWTHITRAYKNIRQKVLDSAIIMSETSLQLVDVNNTTLMQWYNKKMKKQEKAVLMQGITHKPAPHTAPDPLPEPVTGPRLMPQPKSNQPHVFVMPANTAGQANTRGYVAQPMMFQVLGQPAVSQPLQAEPSTRPASTLWYQKRKAEKEAAGQFSRKYVKKTDKIICSKCQQPREKETHKQYYGSWYCATTSDKTYDEWKEGLPSYQKKNRAQNPPTSDD</sequence>
<accession>A0A914B9T0</accession>
<protein>
    <recommendedName>
        <fullName evidence="2">SBP-type domain-containing protein</fullName>
    </recommendedName>
</protein>
<dbReference type="InterPro" id="IPR046616">
    <property type="entry name" value="DUF6729"/>
</dbReference>
<dbReference type="AlphaFoldDB" id="A0A914B9T0"/>
<proteinExistence type="predicted"/>
<dbReference type="Proteomes" id="UP000887568">
    <property type="component" value="Unplaced"/>
</dbReference>
<dbReference type="OrthoDB" id="10058592at2759"/>
<organism evidence="3 4">
    <name type="scientific">Patiria miniata</name>
    <name type="common">Bat star</name>
    <name type="synonym">Asterina miniata</name>
    <dbReference type="NCBI Taxonomy" id="46514"/>
    <lineage>
        <taxon>Eukaryota</taxon>
        <taxon>Metazoa</taxon>
        <taxon>Echinodermata</taxon>
        <taxon>Eleutherozoa</taxon>
        <taxon>Asterozoa</taxon>
        <taxon>Asteroidea</taxon>
        <taxon>Valvatacea</taxon>
        <taxon>Valvatida</taxon>
        <taxon>Asterinidae</taxon>
        <taxon>Patiria</taxon>
    </lineage>
</organism>
<evidence type="ECO:0000259" key="2">
    <source>
        <dbReference type="PROSITE" id="PS51141"/>
    </source>
</evidence>
<dbReference type="Pfam" id="PF20499">
    <property type="entry name" value="DUF6729"/>
    <property type="match status" value="1"/>
</dbReference>
<reference evidence="3" key="1">
    <citation type="submission" date="2022-11" db="UniProtKB">
        <authorList>
            <consortium name="EnsemblMetazoa"/>
        </authorList>
    </citation>
    <scope>IDENTIFICATION</scope>
</reference>
<dbReference type="GeneID" id="119741264"/>
<dbReference type="InterPro" id="IPR004333">
    <property type="entry name" value="SBP_dom"/>
</dbReference>
<name>A0A914B9T0_PATMI</name>